<comment type="caution">
    <text evidence="1">The sequence shown here is derived from an EMBL/GenBank/DDBJ whole genome shotgun (WGS) entry which is preliminary data.</text>
</comment>
<gene>
    <name evidence="1" type="ORF">PIB30_102480</name>
</gene>
<name>A0ABU6VY65_9FABA</name>
<dbReference type="Proteomes" id="UP001341840">
    <property type="component" value="Unassembled WGS sequence"/>
</dbReference>
<evidence type="ECO:0000313" key="1">
    <source>
        <dbReference type="EMBL" id="MED6177897.1"/>
    </source>
</evidence>
<feature type="non-terminal residue" evidence="1">
    <location>
        <position position="92"/>
    </location>
</feature>
<evidence type="ECO:0000313" key="2">
    <source>
        <dbReference type="Proteomes" id="UP001341840"/>
    </source>
</evidence>
<organism evidence="1 2">
    <name type="scientific">Stylosanthes scabra</name>
    <dbReference type="NCBI Taxonomy" id="79078"/>
    <lineage>
        <taxon>Eukaryota</taxon>
        <taxon>Viridiplantae</taxon>
        <taxon>Streptophyta</taxon>
        <taxon>Embryophyta</taxon>
        <taxon>Tracheophyta</taxon>
        <taxon>Spermatophyta</taxon>
        <taxon>Magnoliopsida</taxon>
        <taxon>eudicotyledons</taxon>
        <taxon>Gunneridae</taxon>
        <taxon>Pentapetalae</taxon>
        <taxon>rosids</taxon>
        <taxon>fabids</taxon>
        <taxon>Fabales</taxon>
        <taxon>Fabaceae</taxon>
        <taxon>Papilionoideae</taxon>
        <taxon>50 kb inversion clade</taxon>
        <taxon>dalbergioids sensu lato</taxon>
        <taxon>Dalbergieae</taxon>
        <taxon>Pterocarpus clade</taxon>
        <taxon>Stylosanthes</taxon>
    </lineage>
</organism>
<protein>
    <submittedName>
        <fullName evidence="1">Uncharacterized protein</fullName>
    </submittedName>
</protein>
<proteinExistence type="predicted"/>
<keyword evidence="2" id="KW-1185">Reference proteome</keyword>
<reference evidence="1 2" key="1">
    <citation type="journal article" date="2023" name="Plants (Basel)">
        <title>Bridging the Gap: Combining Genomics and Transcriptomics Approaches to Understand Stylosanthes scabra, an Orphan Legume from the Brazilian Caatinga.</title>
        <authorList>
            <person name="Ferreira-Neto J.R.C."/>
            <person name="da Silva M.D."/>
            <person name="Binneck E."/>
            <person name="de Melo N.F."/>
            <person name="da Silva R.H."/>
            <person name="de Melo A.L.T.M."/>
            <person name="Pandolfi V."/>
            <person name="Bustamante F.O."/>
            <person name="Brasileiro-Vidal A.C."/>
            <person name="Benko-Iseppon A.M."/>
        </authorList>
    </citation>
    <scope>NUCLEOTIDE SEQUENCE [LARGE SCALE GENOMIC DNA]</scope>
    <source>
        <tissue evidence="1">Leaves</tissue>
    </source>
</reference>
<accession>A0ABU6VY65</accession>
<dbReference type="EMBL" id="JASCZI010154199">
    <property type="protein sequence ID" value="MED6177897.1"/>
    <property type="molecule type" value="Genomic_DNA"/>
</dbReference>
<sequence>MGCEVLHKAVGQTGKALNAIGWEAVKPRQGIFLEGYGKGFALFGIGSIYEQHPVFEGIQVILRVCGSAVRLDLDRIPKLFGKFFGSDVRRER</sequence>